<protein>
    <submittedName>
        <fullName evidence="2">Uncharacterized protein</fullName>
    </submittedName>
</protein>
<accession>A0AA88JSK9</accession>
<evidence type="ECO:0000313" key="2">
    <source>
        <dbReference type="EMBL" id="KAA3504577.1"/>
    </source>
</evidence>
<name>A0AA88JSK9_RHIRH</name>
<dbReference type="AlphaFoldDB" id="A0AA88JSK9"/>
<evidence type="ECO:0000313" key="3">
    <source>
        <dbReference type="Proteomes" id="UP000473658"/>
    </source>
</evidence>
<dbReference type="Proteomes" id="UP000473658">
    <property type="component" value="Unassembled WGS sequence"/>
</dbReference>
<evidence type="ECO:0000256" key="1">
    <source>
        <dbReference type="SAM" id="SignalP"/>
    </source>
</evidence>
<feature type="chain" id="PRO_5041666951" evidence="1">
    <location>
        <begin position="25"/>
        <end position="106"/>
    </location>
</feature>
<dbReference type="EMBL" id="QRFF01000001">
    <property type="protein sequence ID" value="KAA3504577.1"/>
    <property type="molecule type" value="Genomic_DNA"/>
</dbReference>
<dbReference type="RefSeq" id="WP_149898024.1">
    <property type="nucleotide sequence ID" value="NZ_QRFF01000001.1"/>
</dbReference>
<reference evidence="2 3" key="1">
    <citation type="submission" date="2018-08" db="EMBL/GenBank/DDBJ databases">
        <title>Crown Gall in kiwifruit.</title>
        <authorList>
            <person name="Visnovsky S.B."/>
            <person name="Pitman A.R."/>
        </authorList>
    </citation>
    <scope>NUCLEOTIDE SEQUENCE [LARGE SCALE GENOMIC DNA]</scope>
    <source>
        <strain evidence="2 3">SBV_302_78_2</strain>
    </source>
</reference>
<feature type="signal peptide" evidence="1">
    <location>
        <begin position="1"/>
        <end position="24"/>
    </location>
</feature>
<keyword evidence="1" id="KW-0732">Signal</keyword>
<sequence length="106" mass="11788">MIKTISTVAMIFTVLTGLNTAAFAETDEECAAVGRIAEKVMERRQGGKSLQSTMDVVIPKGNDTVGPGFRKMIMDAYEVPFFNMQESKDRAIGEFRDQWQLTCMKG</sequence>
<proteinExistence type="predicted"/>
<organism evidence="2 3">
    <name type="scientific">Rhizobium rhizogenes</name>
    <name type="common">Agrobacterium rhizogenes</name>
    <dbReference type="NCBI Taxonomy" id="359"/>
    <lineage>
        <taxon>Bacteria</taxon>
        <taxon>Pseudomonadati</taxon>
        <taxon>Pseudomonadota</taxon>
        <taxon>Alphaproteobacteria</taxon>
        <taxon>Hyphomicrobiales</taxon>
        <taxon>Rhizobiaceae</taxon>
        <taxon>Rhizobium/Agrobacterium group</taxon>
        <taxon>Rhizobium</taxon>
    </lineage>
</organism>
<gene>
    <name evidence="2" type="ORF">DXM27_05010</name>
</gene>
<comment type="caution">
    <text evidence="2">The sequence shown here is derived from an EMBL/GenBank/DDBJ whole genome shotgun (WGS) entry which is preliminary data.</text>
</comment>